<dbReference type="Proteomes" id="UP001428817">
    <property type="component" value="Unassembled WGS sequence"/>
</dbReference>
<evidence type="ECO:0000256" key="4">
    <source>
        <dbReference type="ARBA" id="ARBA00023163"/>
    </source>
</evidence>
<keyword evidence="8" id="KW-1185">Reference proteome</keyword>
<gene>
    <name evidence="7" type="ORF">GCM10023321_24020</name>
</gene>
<dbReference type="PANTHER" id="PTHR30055">
    <property type="entry name" value="HTH-TYPE TRANSCRIPTIONAL REGULATOR RUTR"/>
    <property type="match status" value="1"/>
</dbReference>
<dbReference type="SUPFAM" id="SSF46689">
    <property type="entry name" value="Homeodomain-like"/>
    <property type="match status" value="1"/>
</dbReference>
<organism evidence="7 8">
    <name type="scientific">Pseudonocardia eucalypti</name>
    <dbReference type="NCBI Taxonomy" id="648755"/>
    <lineage>
        <taxon>Bacteria</taxon>
        <taxon>Bacillati</taxon>
        <taxon>Actinomycetota</taxon>
        <taxon>Actinomycetes</taxon>
        <taxon>Pseudonocardiales</taxon>
        <taxon>Pseudonocardiaceae</taxon>
        <taxon>Pseudonocardia</taxon>
    </lineage>
</organism>
<keyword evidence="3 5" id="KW-0238">DNA-binding</keyword>
<sequence>MDLIVGTALKILDEEGAEALSLRALAQRLKSSTATLYRHFTGRADLMARVVDRIIGEMELDRAETATTSWRQACRAAACNMFEVLSRHRNVAPLLGDHIPTGPNAAASREHFLALLLANGFPPDLAARAYALLTRYVLGFAMQLRPDPAATSREEAQFAAAAHGLDPARFPATAAVADSLPVPLEEEFALGLDLLLAGLAQLRDRAPDA</sequence>
<dbReference type="Pfam" id="PF00440">
    <property type="entry name" value="TetR_N"/>
    <property type="match status" value="1"/>
</dbReference>
<accession>A0ABP9PY58</accession>
<dbReference type="InterPro" id="IPR036271">
    <property type="entry name" value="Tet_transcr_reg_TetR-rel_C_sf"/>
</dbReference>
<proteinExistence type="predicted"/>
<keyword evidence="4" id="KW-0804">Transcription</keyword>
<dbReference type="PRINTS" id="PR00455">
    <property type="entry name" value="HTHTETR"/>
</dbReference>
<dbReference type="EMBL" id="BAABJP010000008">
    <property type="protein sequence ID" value="GAA5153571.1"/>
    <property type="molecule type" value="Genomic_DNA"/>
</dbReference>
<dbReference type="SUPFAM" id="SSF48498">
    <property type="entry name" value="Tetracyclin repressor-like, C-terminal domain"/>
    <property type="match status" value="1"/>
</dbReference>
<evidence type="ECO:0000256" key="2">
    <source>
        <dbReference type="ARBA" id="ARBA00023015"/>
    </source>
</evidence>
<evidence type="ECO:0000256" key="1">
    <source>
        <dbReference type="ARBA" id="ARBA00022491"/>
    </source>
</evidence>
<evidence type="ECO:0000313" key="8">
    <source>
        <dbReference type="Proteomes" id="UP001428817"/>
    </source>
</evidence>
<protein>
    <submittedName>
        <fullName evidence="7">TetR/AcrR family transcriptional regulator</fullName>
    </submittedName>
</protein>
<reference evidence="8" key="1">
    <citation type="journal article" date="2019" name="Int. J. Syst. Evol. Microbiol.">
        <title>The Global Catalogue of Microorganisms (GCM) 10K type strain sequencing project: providing services to taxonomists for standard genome sequencing and annotation.</title>
        <authorList>
            <consortium name="The Broad Institute Genomics Platform"/>
            <consortium name="The Broad Institute Genome Sequencing Center for Infectious Disease"/>
            <person name="Wu L."/>
            <person name="Ma J."/>
        </authorList>
    </citation>
    <scope>NUCLEOTIDE SEQUENCE [LARGE SCALE GENOMIC DNA]</scope>
    <source>
        <strain evidence="8">JCM 18303</strain>
    </source>
</reference>
<dbReference type="InterPro" id="IPR003012">
    <property type="entry name" value="Tet_transcr_reg_TetR"/>
</dbReference>
<keyword evidence="2" id="KW-0805">Transcription regulation</keyword>
<comment type="caution">
    <text evidence="7">The sequence shown here is derived from an EMBL/GenBank/DDBJ whole genome shotgun (WGS) entry which is preliminary data.</text>
</comment>
<dbReference type="Pfam" id="PF02909">
    <property type="entry name" value="TetR_C_1"/>
    <property type="match status" value="1"/>
</dbReference>
<evidence type="ECO:0000256" key="5">
    <source>
        <dbReference type="PROSITE-ProRule" id="PRU00335"/>
    </source>
</evidence>
<evidence type="ECO:0000313" key="7">
    <source>
        <dbReference type="EMBL" id="GAA5153571.1"/>
    </source>
</evidence>
<keyword evidence="1" id="KW-0678">Repressor</keyword>
<dbReference type="InterPro" id="IPR050109">
    <property type="entry name" value="HTH-type_TetR-like_transc_reg"/>
</dbReference>
<evidence type="ECO:0000256" key="3">
    <source>
        <dbReference type="ARBA" id="ARBA00023125"/>
    </source>
</evidence>
<dbReference type="Gene3D" id="1.10.10.60">
    <property type="entry name" value="Homeodomain-like"/>
    <property type="match status" value="1"/>
</dbReference>
<name>A0ABP9PY58_9PSEU</name>
<dbReference type="Gene3D" id="1.10.357.10">
    <property type="entry name" value="Tetracycline Repressor, domain 2"/>
    <property type="match status" value="1"/>
</dbReference>
<dbReference type="InterPro" id="IPR004111">
    <property type="entry name" value="Repressor_TetR_C"/>
</dbReference>
<dbReference type="PROSITE" id="PS50977">
    <property type="entry name" value="HTH_TETR_2"/>
    <property type="match status" value="1"/>
</dbReference>
<feature type="domain" description="HTH tetR-type" evidence="6">
    <location>
        <begin position="1"/>
        <end position="58"/>
    </location>
</feature>
<dbReference type="InterPro" id="IPR001647">
    <property type="entry name" value="HTH_TetR"/>
</dbReference>
<feature type="DNA-binding region" description="H-T-H motif" evidence="5">
    <location>
        <begin position="21"/>
        <end position="40"/>
    </location>
</feature>
<dbReference type="InterPro" id="IPR009057">
    <property type="entry name" value="Homeodomain-like_sf"/>
</dbReference>
<evidence type="ECO:0000259" key="6">
    <source>
        <dbReference type="PROSITE" id="PS50977"/>
    </source>
</evidence>
<dbReference type="PRINTS" id="PR00400">
    <property type="entry name" value="TETREPRESSOR"/>
</dbReference>
<dbReference type="PANTHER" id="PTHR30055:SF151">
    <property type="entry name" value="TRANSCRIPTIONAL REGULATORY PROTEIN"/>
    <property type="match status" value="1"/>
</dbReference>